<evidence type="ECO:0000256" key="1">
    <source>
        <dbReference type="SAM" id="SignalP"/>
    </source>
</evidence>
<dbReference type="EMBL" id="FXXP01000002">
    <property type="protein sequence ID" value="SMX29245.1"/>
    <property type="molecule type" value="Genomic_DNA"/>
</dbReference>
<accession>A0A238JFR0</accession>
<feature type="chain" id="PRO_5012737422" evidence="1">
    <location>
        <begin position="23"/>
        <end position="177"/>
    </location>
</feature>
<dbReference type="RefSeq" id="WP_133840815.1">
    <property type="nucleotide sequence ID" value="NZ_FXXP01000002.1"/>
</dbReference>
<dbReference type="Proteomes" id="UP000225972">
    <property type="component" value="Unassembled WGS sequence"/>
</dbReference>
<organism evidence="2 3">
    <name type="scientific">Pelagimonas phthalicica</name>
    <dbReference type="NCBI Taxonomy" id="1037362"/>
    <lineage>
        <taxon>Bacteria</taxon>
        <taxon>Pseudomonadati</taxon>
        <taxon>Pseudomonadota</taxon>
        <taxon>Alphaproteobacteria</taxon>
        <taxon>Rhodobacterales</taxon>
        <taxon>Roseobacteraceae</taxon>
        <taxon>Pelagimonas</taxon>
    </lineage>
</organism>
<keyword evidence="3" id="KW-1185">Reference proteome</keyword>
<dbReference type="OrthoDB" id="7987888at2"/>
<proteinExistence type="predicted"/>
<protein>
    <submittedName>
        <fullName evidence="2">Uncharacterized protein</fullName>
    </submittedName>
</protein>
<evidence type="ECO:0000313" key="2">
    <source>
        <dbReference type="EMBL" id="SMX29245.1"/>
    </source>
</evidence>
<reference evidence="3" key="1">
    <citation type="submission" date="2017-05" db="EMBL/GenBank/DDBJ databases">
        <authorList>
            <person name="Rodrigo-Torres L."/>
            <person name="Arahal R. D."/>
            <person name="Lucena T."/>
        </authorList>
    </citation>
    <scope>NUCLEOTIDE SEQUENCE [LARGE SCALE GENOMIC DNA]</scope>
    <source>
        <strain evidence="3">CECT 8649</strain>
    </source>
</reference>
<dbReference type="AlphaFoldDB" id="A0A238JFR0"/>
<gene>
    <name evidence="2" type="ORF">TRP8649_03378</name>
</gene>
<sequence length="177" mass="20067">MHHYRSLTAALICTCLSSAALAEQRDVVLVTNAGDETKVATINLEPDGSYDIVMADAPFSDHFLSMRPFRCIVGPDKHWCHLPYPYEIKRNISEDLIDLEYDFLFVWKGANDYGINLWNGVYYKLEQQGDQILGSLHEVDLDQLGVPPAAGDLRPLSDKDLHESDPDSHWLPRLVIR</sequence>
<name>A0A238JFR0_9RHOB</name>
<feature type="signal peptide" evidence="1">
    <location>
        <begin position="1"/>
        <end position="22"/>
    </location>
</feature>
<evidence type="ECO:0000313" key="3">
    <source>
        <dbReference type="Proteomes" id="UP000225972"/>
    </source>
</evidence>
<keyword evidence="1" id="KW-0732">Signal</keyword>